<dbReference type="FunFam" id="3.40.50.300:FF:003232">
    <property type="entry name" value="Structural maintenance of chromosomes 6, gene 1"/>
    <property type="match status" value="1"/>
</dbReference>
<gene>
    <name evidence="18" type="primary">si:dkey-119f1.1</name>
</gene>
<dbReference type="GO" id="GO:0003697">
    <property type="term" value="F:single-stranded DNA binding"/>
    <property type="evidence" value="ECO:0007669"/>
    <property type="project" value="TreeGrafter"/>
</dbReference>
<evidence type="ECO:0000313" key="19">
    <source>
        <dbReference type="Proteomes" id="UP000694565"/>
    </source>
</evidence>
<dbReference type="GeneTree" id="ENSGT00550000074816"/>
<feature type="region of interest" description="Disordered" evidence="16">
    <location>
        <begin position="1"/>
        <end position="39"/>
    </location>
</feature>
<keyword evidence="5" id="KW-0547">Nucleotide-binding</keyword>
<keyword evidence="19" id="KW-1185">Reference proteome</keyword>
<protein>
    <recommendedName>
        <fullName evidence="14">Structural maintenance of chromosomes protein 6</fullName>
    </recommendedName>
</protein>
<dbReference type="InterPro" id="IPR003395">
    <property type="entry name" value="RecF/RecN/SMC_N"/>
</dbReference>
<evidence type="ECO:0000313" key="18">
    <source>
        <dbReference type="Ensembl" id="ENSCLMP00005026962.1"/>
    </source>
</evidence>
<evidence type="ECO:0000256" key="8">
    <source>
        <dbReference type="ARBA" id="ARBA00023054"/>
    </source>
</evidence>
<keyword evidence="7" id="KW-0067">ATP-binding</keyword>
<evidence type="ECO:0000256" key="14">
    <source>
        <dbReference type="ARBA" id="ARBA00069480"/>
    </source>
</evidence>
<evidence type="ECO:0000256" key="5">
    <source>
        <dbReference type="ARBA" id="ARBA00022741"/>
    </source>
</evidence>
<dbReference type="PANTHER" id="PTHR19306">
    <property type="entry name" value="STRUCTURAL MAINTENANCE OF CHROMOSOMES 5,6 SMC5, SMC6"/>
    <property type="match status" value="1"/>
</dbReference>
<dbReference type="FunFam" id="3.40.50.300:FF:000959">
    <property type="entry name" value="structural maintenance of chromosomes protein 6"/>
    <property type="match status" value="1"/>
</dbReference>
<name>A0A8C3G188_CYCLU</name>
<dbReference type="Pfam" id="PF02463">
    <property type="entry name" value="SMC_N"/>
    <property type="match status" value="1"/>
</dbReference>
<comment type="subcellular location">
    <subcellularLocation>
        <location evidence="2">Chromosome</location>
    </subcellularLocation>
    <subcellularLocation>
        <location evidence="1">Nucleus</location>
    </subcellularLocation>
</comment>
<organism evidence="18 19">
    <name type="scientific">Cyclopterus lumpus</name>
    <name type="common">Lumpsucker</name>
    <dbReference type="NCBI Taxonomy" id="8103"/>
    <lineage>
        <taxon>Eukaryota</taxon>
        <taxon>Metazoa</taxon>
        <taxon>Chordata</taxon>
        <taxon>Craniata</taxon>
        <taxon>Vertebrata</taxon>
        <taxon>Euteleostomi</taxon>
        <taxon>Actinopterygii</taxon>
        <taxon>Neopterygii</taxon>
        <taxon>Teleostei</taxon>
        <taxon>Neoteleostei</taxon>
        <taxon>Acanthomorphata</taxon>
        <taxon>Eupercaria</taxon>
        <taxon>Perciformes</taxon>
        <taxon>Cottioidei</taxon>
        <taxon>Cottales</taxon>
        <taxon>Cyclopteridae</taxon>
        <taxon>Cyclopterus</taxon>
    </lineage>
</organism>
<comment type="subunit">
    <text evidence="13">Forms a heterodimer with smc5. Component of the SMC5-SMC6 complex which consists at least of smc5, smc6, nsmce2, nsmce1 and nsmce4a.</text>
</comment>
<evidence type="ECO:0000256" key="9">
    <source>
        <dbReference type="ARBA" id="ARBA00023172"/>
    </source>
</evidence>
<reference evidence="18" key="2">
    <citation type="submission" date="2025-09" db="UniProtKB">
        <authorList>
            <consortium name="Ensembl"/>
        </authorList>
    </citation>
    <scope>IDENTIFICATION</scope>
</reference>
<dbReference type="Proteomes" id="UP000694565">
    <property type="component" value="Unplaced"/>
</dbReference>
<evidence type="ECO:0000256" key="2">
    <source>
        <dbReference type="ARBA" id="ARBA00004286"/>
    </source>
</evidence>
<evidence type="ECO:0000256" key="3">
    <source>
        <dbReference type="ARBA" id="ARBA00006793"/>
    </source>
</evidence>
<dbReference type="SUPFAM" id="SSF52540">
    <property type="entry name" value="P-loop containing nucleoside triphosphate hydrolases"/>
    <property type="match status" value="2"/>
</dbReference>
<feature type="coiled-coil region" evidence="15">
    <location>
        <begin position="244"/>
        <end position="271"/>
    </location>
</feature>
<keyword evidence="9" id="KW-0233">DNA recombination</keyword>
<evidence type="ECO:0000256" key="12">
    <source>
        <dbReference type="ARBA" id="ARBA00053909"/>
    </source>
</evidence>
<comment type="similarity">
    <text evidence="3">Belongs to the SMC family. SMC6 subfamily.</text>
</comment>
<dbReference type="PANTHER" id="PTHR19306:SF7">
    <property type="entry name" value="SI:DKEY-119F1.1"/>
    <property type="match status" value="1"/>
</dbReference>
<dbReference type="GO" id="GO:0003684">
    <property type="term" value="F:damaged DNA binding"/>
    <property type="evidence" value="ECO:0007669"/>
    <property type="project" value="TreeGrafter"/>
</dbReference>
<keyword evidence="10" id="KW-0234">DNA repair</keyword>
<accession>A0A8C3G188</accession>
<dbReference type="GO" id="GO:0005524">
    <property type="term" value="F:ATP binding"/>
    <property type="evidence" value="ECO:0007669"/>
    <property type="project" value="UniProtKB-KW"/>
</dbReference>
<keyword evidence="11" id="KW-0539">Nucleus</keyword>
<dbReference type="Ensembl" id="ENSCLMT00005028134.1">
    <property type="protein sequence ID" value="ENSCLMP00005026962.1"/>
    <property type="gene ID" value="ENSCLMG00005010959.1"/>
</dbReference>
<evidence type="ECO:0000256" key="4">
    <source>
        <dbReference type="ARBA" id="ARBA00022454"/>
    </source>
</evidence>
<keyword evidence="8 15" id="KW-0175">Coiled coil</keyword>
<sequence length="978" mass="112338">MSKRKSSNVSDNPNKRVRPAAVEEDVEDESDLDGDEEDGQVCTSAGEVVSDAGIVESITLKNFMCHSLLGPFTFGSNVNFVVGNNGSGKSAVLTALIVALGGNAHATNRGLSLKGFVKEGESSSDVSITLRNKGRDAYKPEVYGQAIIIDLRITREGLRTYKLRSKSGQLVSTKKEELLSILDNFNIQVNNPVSVLTQEMSKYFLHSKGEGDKYKFFMKATQLDQMREDFVYIKTTKHVTEDKVDQHSECLKDLKRKYLEKEDRYKNMATLDEMHTKLEELQKQMAWALVRSFSPIFFPTNLDFQPPVYANKVEEAEGKSRQIQEQLEGITQQVGELQPKCAELKAEAQKRNTLLKSSEVRVQIISDITVNWFSHFLQQEVLQRSIDANKRNLQTMESSRSNRLRRFGEHMPSLLNAIQEAHRRGQLKHKPRGPLGYLISLKDPDLALSVEVCLKGQLQAFTCDNHEDEKVLQSLMSKMFPTGRRPAIITSNFLPSVHDTRMRGVNHPEYPSVLHALEIEDPVVANCLIDQRGIESILLIKNRTDARRVMQSRNPPQHCTQAFSKEGDQIFNNRSYTAEQTRANYLSGDVEEEIRHLQREIENQRAQADRFEQQMKRLDDDIKQNEGLLRRTQVEQRTTKEEDLQEIVTKISSKRAQYDEARAQTAEFKASYEKAEQEYKQHKEQINTVAEEADPVKEELSKADQEVMKCKHHKKHYDEKRSAHLRNIQTLEANQESKEQELQATTICPERLDVRRTARSLDSEITRLKVKITTQQDQQGDREEVVRQYHEALENYKNMTQQMKYLNSFIKSLDSVMNHRLQVYAELRRFLSARCKYYFDSMLAQRGYTGSMAFDHKNETLSISVQPGQGNKADLSDMRSLSGGERSFSTVCFVLSLWAITEAPFRCLDEFDVYMDMVNRRISMDMMLKVAAGQRYRQFIFLTPQSMSSLPVSKIIRILRLKDPDRDNNSQKGQDEEQ</sequence>
<feature type="coiled-coil region" evidence="15">
    <location>
        <begin position="587"/>
        <end position="692"/>
    </location>
</feature>
<dbReference type="AlphaFoldDB" id="A0A8C3G188"/>
<keyword evidence="4" id="KW-0158">Chromosome</keyword>
<evidence type="ECO:0000256" key="15">
    <source>
        <dbReference type="SAM" id="Coils"/>
    </source>
</evidence>
<keyword evidence="6" id="KW-0227">DNA damage</keyword>
<feature type="compositionally biased region" description="Acidic residues" evidence="16">
    <location>
        <begin position="22"/>
        <end position="39"/>
    </location>
</feature>
<evidence type="ECO:0000256" key="6">
    <source>
        <dbReference type="ARBA" id="ARBA00022763"/>
    </source>
</evidence>
<evidence type="ECO:0000256" key="11">
    <source>
        <dbReference type="ARBA" id="ARBA00023242"/>
    </source>
</evidence>
<evidence type="ECO:0000256" key="16">
    <source>
        <dbReference type="SAM" id="MobiDB-lite"/>
    </source>
</evidence>
<evidence type="ECO:0000256" key="13">
    <source>
        <dbReference type="ARBA" id="ARBA00064605"/>
    </source>
</evidence>
<proteinExistence type="inferred from homology"/>
<dbReference type="GO" id="GO:0005634">
    <property type="term" value="C:nucleus"/>
    <property type="evidence" value="ECO:0007669"/>
    <property type="project" value="UniProtKB-SubCell"/>
</dbReference>
<feature type="domain" description="RecF/RecN/SMC N-terminal" evidence="17">
    <location>
        <begin position="57"/>
        <end position="955"/>
    </location>
</feature>
<reference evidence="18" key="1">
    <citation type="submission" date="2025-08" db="UniProtKB">
        <authorList>
            <consortium name="Ensembl"/>
        </authorList>
    </citation>
    <scope>IDENTIFICATION</scope>
</reference>
<evidence type="ECO:0000259" key="17">
    <source>
        <dbReference type="Pfam" id="PF02463"/>
    </source>
</evidence>
<evidence type="ECO:0000256" key="7">
    <source>
        <dbReference type="ARBA" id="ARBA00022840"/>
    </source>
</evidence>
<dbReference type="GO" id="GO:0035861">
    <property type="term" value="C:site of double-strand break"/>
    <property type="evidence" value="ECO:0007669"/>
    <property type="project" value="TreeGrafter"/>
</dbReference>
<evidence type="ECO:0000256" key="1">
    <source>
        <dbReference type="ARBA" id="ARBA00004123"/>
    </source>
</evidence>
<evidence type="ECO:0000256" key="10">
    <source>
        <dbReference type="ARBA" id="ARBA00023204"/>
    </source>
</evidence>
<dbReference type="InterPro" id="IPR027417">
    <property type="entry name" value="P-loop_NTPase"/>
</dbReference>
<dbReference type="GO" id="GO:0030915">
    <property type="term" value="C:Smc5-Smc6 complex"/>
    <property type="evidence" value="ECO:0007669"/>
    <property type="project" value="TreeGrafter"/>
</dbReference>
<comment type="function">
    <text evidence="12">Core component of the SMC5-SMC6 complex, a complex involved in repair of DNA double-strand breaks by homologous recombination. The complex may promote sister chromatid homologous recombination by recruiting the SMC1-SMC3 cohesin complex to double-strand breaks. The complex is required for telomere maintenance via recombination and mediates sumoylation of shelterin complex (telosome) components.</text>
</comment>
<dbReference type="GO" id="GO:0000724">
    <property type="term" value="P:double-strand break repair via homologous recombination"/>
    <property type="evidence" value="ECO:0007669"/>
    <property type="project" value="TreeGrafter"/>
</dbReference>
<dbReference type="Gene3D" id="3.40.50.300">
    <property type="entry name" value="P-loop containing nucleotide triphosphate hydrolases"/>
    <property type="match status" value="2"/>
</dbReference>